<dbReference type="EMBL" id="CP001738">
    <property type="protein sequence ID" value="ACY97648.1"/>
    <property type="molecule type" value="Genomic_DNA"/>
</dbReference>
<name>D1AES3_THECD</name>
<dbReference type="eggNOG" id="COG3883">
    <property type="taxonomic scope" value="Bacteria"/>
</dbReference>
<evidence type="ECO:0000256" key="1">
    <source>
        <dbReference type="SAM" id="MobiDB-lite"/>
    </source>
</evidence>
<sequence length="364" mass="38628">MLTADVCVLAFGDLGGPAEHALDDDRLVSISGDAVRPAVPVVAPLGKRHTPHLLLAHSGPLPAKAVERARRVKGVAAVEVVDAAQTLVAGRRVGLLGVDPSTFRAFTPPASAASDQLWQAVAGGDLVVSFELGRSQGLTLGGTVPAGRSESPGQVRVGAYASLGISDVHAVVSRQRARELGLPDGNALIVSTRKTDPRTLSKKLRKVMPRGTKVAVLTAAQQRTPARQAPQVTGRPDGVRGRATPIAGNRMTPRMRAVVLEINNRFGPFPVIGCYRTGADAQDHALGKACDFMESTAGRMPSAQALRHGDQVAAYAISNATRLGIHYVIWKQHIWNVRGGGWRKMADRGSLTQNHFDHVHISVF</sequence>
<protein>
    <recommendedName>
        <fullName evidence="2">ARB-07466-like C-terminal domain-containing protein</fullName>
    </recommendedName>
</protein>
<gene>
    <name evidence="3" type="ordered locus">Tcur_2082</name>
</gene>
<reference evidence="3 4" key="1">
    <citation type="journal article" date="2011" name="Stand. Genomic Sci.">
        <title>Complete genome sequence of Thermomonospora curvata type strain (B9).</title>
        <authorList>
            <person name="Chertkov O."/>
            <person name="Sikorski J."/>
            <person name="Nolan M."/>
            <person name="Lapidus A."/>
            <person name="Lucas S."/>
            <person name="Del Rio T.G."/>
            <person name="Tice H."/>
            <person name="Cheng J.F."/>
            <person name="Goodwin L."/>
            <person name="Pitluck S."/>
            <person name="Liolios K."/>
            <person name="Ivanova N."/>
            <person name="Mavromatis K."/>
            <person name="Mikhailova N."/>
            <person name="Ovchinnikova G."/>
            <person name="Pati A."/>
            <person name="Chen A."/>
            <person name="Palaniappan K."/>
            <person name="Djao O.D."/>
            <person name="Land M."/>
            <person name="Hauser L."/>
            <person name="Chang Y.J."/>
            <person name="Jeffries C.D."/>
            <person name="Brettin T."/>
            <person name="Han C."/>
            <person name="Detter J.C."/>
            <person name="Rohde M."/>
            <person name="Goker M."/>
            <person name="Woyke T."/>
            <person name="Bristow J."/>
            <person name="Eisen J.A."/>
            <person name="Markowitz V."/>
            <person name="Hugenholtz P."/>
            <person name="Klenk H.P."/>
            <person name="Kyrpides N.C."/>
        </authorList>
    </citation>
    <scope>NUCLEOTIDE SEQUENCE [LARGE SCALE GENOMIC DNA]</scope>
    <source>
        <strain evidence="4">ATCC 19995 / DSM 43183 / JCM 3096 / KCTC 9072 / NBRC 15933 / NCIMB 10081 / Henssen B9</strain>
    </source>
</reference>
<feature type="region of interest" description="Disordered" evidence="1">
    <location>
        <begin position="223"/>
        <end position="247"/>
    </location>
</feature>
<dbReference type="InterPro" id="IPR058593">
    <property type="entry name" value="ARB_07466-like_C"/>
</dbReference>
<dbReference type="STRING" id="471852.Tcur_2082"/>
<feature type="domain" description="ARB-07466-like C-terminal" evidence="2">
    <location>
        <begin position="249"/>
        <end position="356"/>
    </location>
</feature>
<dbReference type="HOGENOM" id="CLU_760608_0_0_11"/>
<evidence type="ECO:0000313" key="4">
    <source>
        <dbReference type="Proteomes" id="UP000001918"/>
    </source>
</evidence>
<dbReference type="eggNOG" id="COG0791">
    <property type="taxonomic scope" value="Bacteria"/>
</dbReference>
<keyword evidence="4" id="KW-1185">Reference proteome</keyword>
<accession>D1AES3</accession>
<dbReference type="Proteomes" id="UP000001918">
    <property type="component" value="Chromosome"/>
</dbReference>
<dbReference type="Pfam" id="PF26571">
    <property type="entry name" value="VldE"/>
    <property type="match status" value="1"/>
</dbReference>
<organism evidence="3 4">
    <name type="scientific">Thermomonospora curvata (strain ATCC 19995 / DSM 43183 / JCM 3096 / KCTC 9072 / NBRC 15933 / NCIMB 10081 / Henssen B9)</name>
    <dbReference type="NCBI Taxonomy" id="471852"/>
    <lineage>
        <taxon>Bacteria</taxon>
        <taxon>Bacillati</taxon>
        <taxon>Actinomycetota</taxon>
        <taxon>Actinomycetes</taxon>
        <taxon>Streptosporangiales</taxon>
        <taxon>Thermomonosporaceae</taxon>
        <taxon>Thermomonospora</taxon>
    </lineage>
</organism>
<evidence type="ECO:0000313" key="3">
    <source>
        <dbReference type="EMBL" id="ACY97648.1"/>
    </source>
</evidence>
<dbReference type="RefSeq" id="WP_012852432.1">
    <property type="nucleotide sequence ID" value="NC_013510.1"/>
</dbReference>
<proteinExistence type="predicted"/>
<dbReference type="AlphaFoldDB" id="D1AES3"/>
<evidence type="ECO:0000259" key="2">
    <source>
        <dbReference type="Pfam" id="PF26571"/>
    </source>
</evidence>
<dbReference type="KEGG" id="tcu:Tcur_2082"/>